<dbReference type="SMART" id="SM00357">
    <property type="entry name" value="CSP"/>
    <property type="match status" value="1"/>
</dbReference>
<sequence>MAARELGTVKWFNNASARGYGFITRGEESEDIFVHYRNIRGEGYRSLTEGQKVEFELQKGEKGLQAEDVSAV</sequence>
<dbReference type="PROSITE" id="PS51857">
    <property type="entry name" value="CSD_2"/>
    <property type="match status" value="1"/>
</dbReference>
<dbReference type="InterPro" id="IPR012156">
    <property type="entry name" value="Cold_shock_CspA"/>
</dbReference>
<evidence type="ECO:0000313" key="5">
    <source>
        <dbReference type="EMBL" id="ACR11768.1"/>
    </source>
</evidence>
<dbReference type="FunFam" id="2.40.50.140:FF:000006">
    <property type="entry name" value="Cold shock protein CspC"/>
    <property type="match status" value="1"/>
</dbReference>
<comment type="subcellular location">
    <subcellularLocation>
        <location evidence="1 3">Cytoplasm</location>
    </subcellularLocation>
</comment>
<reference evidence="5 6" key="1">
    <citation type="journal article" date="2009" name="PLoS ONE">
        <title>The complete genome of Teredinibacter turnerae T7901: an intracellular endosymbiont of marine wood-boring bivalves (shipworms).</title>
        <authorList>
            <person name="Yang J.C."/>
            <person name="Madupu R."/>
            <person name="Durkin A.S."/>
            <person name="Ekborg N.A."/>
            <person name="Pedamallu C.S."/>
            <person name="Hostetler J.B."/>
            <person name="Radune D."/>
            <person name="Toms B.S."/>
            <person name="Henrissat B."/>
            <person name="Coutinho P.M."/>
            <person name="Schwarz S."/>
            <person name="Field L."/>
            <person name="Trindade-Silva A.E."/>
            <person name="Soares C.A.G."/>
            <person name="Elshahawi S."/>
            <person name="Hanora A."/>
            <person name="Schmidt E.W."/>
            <person name="Haygood M.G."/>
            <person name="Posfai J."/>
            <person name="Benner J."/>
            <person name="Madinger C."/>
            <person name="Nove J."/>
            <person name="Anton B."/>
            <person name="Chaudhary K."/>
            <person name="Foster J."/>
            <person name="Holman A."/>
            <person name="Kumar S."/>
            <person name="Lessard P.A."/>
            <person name="Luyten Y.A."/>
            <person name="Slatko B."/>
            <person name="Wood N."/>
            <person name="Wu B."/>
            <person name="Teplitski M."/>
            <person name="Mougous J.D."/>
            <person name="Ward N."/>
            <person name="Eisen J.A."/>
            <person name="Badger J.H."/>
            <person name="Distel D.L."/>
        </authorList>
    </citation>
    <scope>NUCLEOTIDE SEQUENCE [LARGE SCALE GENOMIC DNA]</scope>
    <source>
        <strain evidence="6">ATCC 39867 / T7901</strain>
    </source>
</reference>
<dbReference type="GO" id="GO:0003677">
    <property type="term" value="F:DNA binding"/>
    <property type="evidence" value="ECO:0007669"/>
    <property type="project" value="UniProtKB-KW"/>
</dbReference>
<dbReference type="InterPro" id="IPR012340">
    <property type="entry name" value="NA-bd_OB-fold"/>
</dbReference>
<proteinExistence type="predicted"/>
<dbReference type="GO" id="GO:0005829">
    <property type="term" value="C:cytosol"/>
    <property type="evidence" value="ECO:0007669"/>
    <property type="project" value="UniProtKB-ARBA"/>
</dbReference>
<dbReference type="CDD" id="cd04458">
    <property type="entry name" value="CSP_CDS"/>
    <property type="match status" value="1"/>
</dbReference>
<dbReference type="PRINTS" id="PR00050">
    <property type="entry name" value="COLDSHOCK"/>
</dbReference>
<dbReference type="InterPro" id="IPR002059">
    <property type="entry name" value="CSP_DNA-bd"/>
</dbReference>
<evidence type="ECO:0000256" key="2">
    <source>
        <dbReference type="ARBA" id="ARBA00022490"/>
    </source>
</evidence>
<dbReference type="PROSITE" id="PS00352">
    <property type="entry name" value="CSD_1"/>
    <property type="match status" value="1"/>
</dbReference>
<dbReference type="AlphaFoldDB" id="C5BIH8"/>
<dbReference type="PANTHER" id="PTHR11544">
    <property type="entry name" value="COLD SHOCK DOMAIN CONTAINING PROTEINS"/>
    <property type="match status" value="1"/>
</dbReference>
<dbReference type="Proteomes" id="UP000009080">
    <property type="component" value="Chromosome"/>
</dbReference>
<gene>
    <name evidence="5" type="ordered locus">TERTU_1946</name>
</gene>
<dbReference type="EMBL" id="CP001614">
    <property type="protein sequence ID" value="ACR11768.1"/>
    <property type="molecule type" value="Genomic_DNA"/>
</dbReference>
<evidence type="ECO:0000313" key="6">
    <source>
        <dbReference type="Proteomes" id="UP000009080"/>
    </source>
</evidence>
<dbReference type="InterPro" id="IPR011129">
    <property type="entry name" value="CSD"/>
</dbReference>
<evidence type="ECO:0000256" key="1">
    <source>
        <dbReference type="ARBA" id="ARBA00004496"/>
    </source>
</evidence>
<dbReference type="InterPro" id="IPR019844">
    <property type="entry name" value="CSD_CS"/>
</dbReference>
<dbReference type="KEGG" id="ttu:TERTU_1946"/>
<dbReference type="PIRSF" id="PIRSF002599">
    <property type="entry name" value="Cold_shock_A"/>
    <property type="match status" value="1"/>
</dbReference>
<dbReference type="InterPro" id="IPR050181">
    <property type="entry name" value="Cold_shock_domain"/>
</dbReference>
<evidence type="ECO:0000256" key="3">
    <source>
        <dbReference type="RuleBase" id="RU000408"/>
    </source>
</evidence>
<dbReference type="OrthoDB" id="9810590at2"/>
<accession>C5BIH8</accession>
<dbReference type="RefSeq" id="WP_015817879.1">
    <property type="nucleotide sequence ID" value="NC_012997.1"/>
</dbReference>
<feature type="domain" description="CSD" evidence="4">
    <location>
        <begin position="4"/>
        <end position="71"/>
    </location>
</feature>
<dbReference type="Gene3D" id="2.40.50.140">
    <property type="entry name" value="Nucleic acid-binding proteins"/>
    <property type="match status" value="1"/>
</dbReference>
<organism evidence="5 6">
    <name type="scientific">Teredinibacter turnerae (strain ATCC 39867 / T7901)</name>
    <dbReference type="NCBI Taxonomy" id="377629"/>
    <lineage>
        <taxon>Bacteria</taxon>
        <taxon>Pseudomonadati</taxon>
        <taxon>Pseudomonadota</taxon>
        <taxon>Gammaproteobacteria</taxon>
        <taxon>Cellvibrionales</taxon>
        <taxon>Cellvibrionaceae</taxon>
        <taxon>Teredinibacter</taxon>
    </lineage>
</organism>
<dbReference type="Pfam" id="PF00313">
    <property type="entry name" value="CSD"/>
    <property type="match status" value="1"/>
</dbReference>
<dbReference type="SUPFAM" id="SSF50249">
    <property type="entry name" value="Nucleic acid-binding proteins"/>
    <property type="match status" value="1"/>
</dbReference>
<dbReference type="HOGENOM" id="CLU_117621_2_2_6"/>
<name>C5BIH8_TERTT</name>
<evidence type="ECO:0000259" key="4">
    <source>
        <dbReference type="PROSITE" id="PS51857"/>
    </source>
</evidence>
<keyword evidence="5" id="KW-0238">DNA-binding</keyword>
<keyword evidence="2" id="KW-0963">Cytoplasm</keyword>
<dbReference type="eggNOG" id="COG1278">
    <property type="taxonomic scope" value="Bacteria"/>
</dbReference>
<dbReference type="STRING" id="377629.TERTU_1946"/>
<keyword evidence="6" id="KW-1185">Reference proteome</keyword>
<protein>
    <submittedName>
        <fullName evidence="5">Cold-shock DNA-binding domain protein</fullName>
    </submittedName>
</protein>